<dbReference type="GO" id="GO:1903427">
    <property type="term" value="P:negative regulation of reactive oxygen species biosynthetic process"/>
    <property type="evidence" value="ECO:0007669"/>
    <property type="project" value="Ensembl"/>
</dbReference>
<dbReference type="GeneTree" id="ENSGT00940000153097"/>
<dbReference type="GO" id="GO:0043066">
    <property type="term" value="P:negative regulation of apoptotic process"/>
    <property type="evidence" value="ECO:0007669"/>
    <property type="project" value="Ensembl"/>
</dbReference>
<feature type="domain" description="GAGE" evidence="3">
    <location>
        <begin position="3"/>
        <end position="106"/>
    </location>
</feature>
<reference evidence="4 5" key="1">
    <citation type="journal article" date="2010" name="Nature">
        <title>The sequence and de novo assembly of the giant panda genome.</title>
        <authorList>
            <person name="Li R."/>
            <person name="Fan W."/>
            <person name="Tian G."/>
            <person name="Zhu H."/>
            <person name="He L."/>
            <person name="Cai J."/>
            <person name="Huang Q."/>
            <person name="Cai Q."/>
            <person name="Li B."/>
            <person name="Bai Y."/>
            <person name="Zhang Z."/>
            <person name="Zhang Y."/>
            <person name="Wang W."/>
            <person name="Li J."/>
            <person name="Wei F."/>
            <person name="Li H."/>
            <person name="Jian M."/>
            <person name="Li J."/>
            <person name="Zhang Z."/>
            <person name="Nielsen R."/>
            <person name="Li D."/>
            <person name="Gu W."/>
            <person name="Yang Z."/>
            <person name="Xuan Z."/>
            <person name="Ryder O.A."/>
            <person name="Leung F.C."/>
            <person name="Zhou Y."/>
            <person name="Cao J."/>
            <person name="Sun X."/>
            <person name="Fu Y."/>
            <person name="Fang X."/>
            <person name="Guo X."/>
            <person name="Wang B."/>
            <person name="Hou R."/>
            <person name="Shen F."/>
            <person name="Mu B."/>
            <person name="Ni P."/>
            <person name="Lin R."/>
            <person name="Qian W."/>
            <person name="Wang G."/>
            <person name="Yu C."/>
            <person name="Nie W."/>
            <person name="Wang J."/>
            <person name="Wu Z."/>
            <person name="Liang H."/>
            <person name="Min J."/>
            <person name="Wu Q."/>
            <person name="Cheng S."/>
            <person name="Ruan J."/>
            <person name="Wang M."/>
            <person name="Shi Z."/>
            <person name="Wen M."/>
            <person name="Liu B."/>
            <person name="Ren X."/>
            <person name="Zheng H."/>
            <person name="Dong D."/>
            <person name="Cook K."/>
            <person name="Shan G."/>
            <person name="Zhang H."/>
            <person name="Kosiol C."/>
            <person name="Xie X."/>
            <person name="Lu Z."/>
            <person name="Zheng H."/>
            <person name="Li Y."/>
            <person name="Steiner C.C."/>
            <person name="Lam T.T."/>
            <person name="Lin S."/>
            <person name="Zhang Q."/>
            <person name="Li G."/>
            <person name="Tian J."/>
            <person name="Gong T."/>
            <person name="Liu H."/>
            <person name="Zhang D."/>
            <person name="Fang L."/>
            <person name="Ye C."/>
            <person name="Zhang J."/>
            <person name="Hu W."/>
            <person name="Xu A."/>
            <person name="Ren Y."/>
            <person name="Zhang G."/>
            <person name="Bruford M.W."/>
            <person name="Li Q."/>
            <person name="Ma L."/>
            <person name="Guo Y."/>
            <person name="An N."/>
            <person name="Hu Y."/>
            <person name="Zheng Y."/>
            <person name="Shi Y."/>
            <person name="Li Z."/>
            <person name="Liu Q."/>
            <person name="Chen Y."/>
            <person name="Zhao J."/>
            <person name="Qu N."/>
            <person name="Zhao S."/>
            <person name="Tian F."/>
            <person name="Wang X."/>
            <person name="Wang H."/>
            <person name="Xu L."/>
            <person name="Liu X."/>
            <person name="Vinar T."/>
            <person name="Wang Y."/>
            <person name="Lam T.W."/>
            <person name="Yiu S.M."/>
            <person name="Liu S."/>
            <person name="Zhang H."/>
            <person name="Li D."/>
            <person name="Huang Y."/>
            <person name="Wang X."/>
            <person name="Yang G."/>
            <person name="Jiang Z."/>
            <person name="Wang J."/>
            <person name="Qin N."/>
            <person name="Li L."/>
            <person name="Li J."/>
            <person name="Bolund L."/>
            <person name="Kristiansen K."/>
            <person name="Wong G.K."/>
            <person name="Olson M."/>
            <person name="Zhang X."/>
            <person name="Li S."/>
            <person name="Yang H."/>
            <person name="Wang J."/>
            <person name="Wang J."/>
        </authorList>
    </citation>
    <scope>NUCLEOTIDE SEQUENCE [LARGE SCALE GENOMIC DNA]</scope>
</reference>
<dbReference type="InterPro" id="IPR008625">
    <property type="entry name" value="GAGE_fam"/>
</dbReference>
<reference evidence="4" key="2">
    <citation type="submission" date="2025-08" db="UniProtKB">
        <authorList>
            <consortium name="Ensembl"/>
        </authorList>
    </citation>
    <scope>IDENTIFICATION</scope>
</reference>
<organism evidence="4 5">
    <name type="scientific">Ailuropoda melanoleuca</name>
    <name type="common">Giant panda</name>
    <dbReference type="NCBI Taxonomy" id="9646"/>
    <lineage>
        <taxon>Eukaryota</taxon>
        <taxon>Metazoa</taxon>
        <taxon>Chordata</taxon>
        <taxon>Craniata</taxon>
        <taxon>Vertebrata</taxon>
        <taxon>Euteleostomi</taxon>
        <taxon>Mammalia</taxon>
        <taxon>Eutheria</taxon>
        <taxon>Laurasiatheria</taxon>
        <taxon>Carnivora</taxon>
        <taxon>Caniformia</taxon>
        <taxon>Ursidae</taxon>
        <taxon>Ailuropoda</taxon>
    </lineage>
</organism>
<reference evidence="4" key="3">
    <citation type="submission" date="2025-09" db="UniProtKB">
        <authorList>
            <consortium name="Ensembl"/>
        </authorList>
    </citation>
    <scope>IDENTIFICATION</scope>
</reference>
<dbReference type="InterPro" id="IPR031320">
    <property type="entry name" value="GAGE"/>
</dbReference>
<dbReference type="AlphaFoldDB" id="A0A7N5P285"/>
<comment type="similarity">
    <text evidence="1">Belongs to the GAGE family.</text>
</comment>
<feature type="region of interest" description="Disordered" evidence="2">
    <location>
        <begin position="1"/>
        <end position="106"/>
    </location>
</feature>
<protein>
    <submittedName>
        <fullName evidence="4">PAGE family member 4</fullName>
    </submittedName>
</protein>
<gene>
    <name evidence="4" type="primary">PAGE4</name>
</gene>
<feature type="compositionally biased region" description="Basic and acidic residues" evidence="2">
    <location>
        <begin position="13"/>
        <end position="25"/>
    </location>
</feature>
<evidence type="ECO:0000256" key="1">
    <source>
        <dbReference type="ARBA" id="ARBA00007043"/>
    </source>
</evidence>
<dbReference type="GO" id="GO:0003713">
    <property type="term" value="F:transcription coactivator activity"/>
    <property type="evidence" value="ECO:0007669"/>
    <property type="project" value="Ensembl"/>
</dbReference>
<dbReference type="SMART" id="SM01379">
    <property type="entry name" value="GAGE"/>
    <property type="match status" value="1"/>
</dbReference>
<dbReference type="GO" id="GO:0005739">
    <property type="term" value="C:mitochondrion"/>
    <property type="evidence" value="ECO:0007669"/>
    <property type="project" value="Ensembl"/>
</dbReference>
<evidence type="ECO:0000313" key="5">
    <source>
        <dbReference type="Proteomes" id="UP000008912"/>
    </source>
</evidence>
<dbReference type="Pfam" id="PF05831">
    <property type="entry name" value="GAGE"/>
    <property type="match status" value="1"/>
</dbReference>
<dbReference type="Ensembl" id="ENSAMET00000049404.1">
    <property type="protein sequence ID" value="ENSAMEP00000027716.1"/>
    <property type="gene ID" value="ENSAMEG00000029354.1"/>
</dbReference>
<evidence type="ECO:0000256" key="2">
    <source>
        <dbReference type="SAM" id="MobiDB-lite"/>
    </source>
</evidence>
<dbReference type="InParanoid" id="A0A7N5P285"/>
<dbReference type="GO" id="GO:0035556">
    <property type="term" value="P:intracellular signal transduction"/>
    <property type="evidence" value="ECO:0007669"/>
    <property type="project" value="Ensembl"/>
</dbReference>
<feature type="compositionally biased region" description="Basic and acidic residues" evidence="2">
    <location>
        <begin position="72"/>
        <end position="87"/>
    </location>
</feature>
<dbReference type="PANTHER" id="PTHR14047">
    <property type="entry name" value="P ANTIGEN FAMILY MEMBER 5-RELATED"/>
    <property type="match status" value="1"/>
</dbReference>
<dbReference type="Proteomes" id="UP000008912">
    <property type="component" value="Unassembled WGS sequence"/>
</dbReference>
<proteinExistence type="inferred from homology"/>
<accession>A0A7N5P285</accession>
<dbReference type="GO" id="GO:0005634">
    <property type="term" value="C:nucleus"/>
    <property type="evidence" value="ECO:0007669"/>
    <property type="project" value="Ensembl"/>
</dbReference>
<keyword evidence="5" id="KW-1185">Reference proteome</keyword>
<dbReference type="PANTHER" id="PTHR14047:SF11">
    <property type="entry name" value="P ANTIGEN FAMILY MEMBER 4"/>
    <property type="match status" value="1"/>
</dbReference>
<evidence type="ECO:0000259" key="3">
    <source>
        <dbReference type="SMART" id="SM01379"/>
    </source>
</evidence>
<evidence type="ECO:0000313" key="4">
    <source>
        <dbReference type="Ensembl" id="ENSAMEP00000027716.1"/>
    </source>
</evidence>
<feature type="compositionally biased region" description="Acidic residues" evidence="2">
    <location>
        <begin position="62"/>
        <end position="71"/>
    </location>
</feature>
<dbReference type="GO" id="GO:0042594">
    <property type="term" value="P:response to starvation"/>
    <property type="evidence" value="ECO:0007669"/>
    <property type="project" value="Ensembl"/>
</dbReference>
<sequence length="106" mass="11566">RNMSARVRSRSRGKGDGKKPSKLDEPGVPGKKTPQRKEPPTEDTDIEPGQEREEGACVVQEPELEGESQEECLEKRGERGDGPDVKGKTPSKVAPAKIQDTGDRQS</sequence>
<dbReference type="GO" id="GO:0003677">
    <property type="term" value="F:DNA binding"/>
    <property type="evidence" value="ECO:0007669"/>
    <property type="project" value="Ensembl"/>
</dbReference>
<name>A0A7N5P285_AILME</name>